<feature type="region of interest" description="Disordered" evidence="4">
    <location>
        <begin position="52"/>
        <end position="100"/>
    </location>
</feature>
<dbReference type="EMBL" id="LJOW01000047">
    <property type="protein sequence ID" value="OBQ43641.1"/>
    <property type="molecule type" value="Genomic_DNA"/>
</dbReference>
<sequence length="100" mass="10938">MNKGELVDAVAEKANVTKKQADQVLSAAIETIVEAVSSGDKVTLVGFGSFESRERKAREGRNPKTNEKMEIPATRVPAFSAGKQFRERVAPPKEPKEPKE</sequence>
<dbReference type="PROSITE" id="PS00045">
    <property type="entry name" value="HISTONE_LIKE"/>
    <property type="match status" value="1"/>
</dbReference>
<dbReference type="Proteomes" id="UP000092093">
    <property type="component" value="Unassembled WGS sequence"/>
</dbReference>
<accession>A0A1B7X2L6</accession>
<evidence type="ECO:0000256" key="2">
    <source>
        <dbReference type="ARBA" id="ARBA00023125"/>
    </source>
</evidence>
<keyword evidence="1" id="KW-0226">DNA condensation</keyword>
<dbReference type="GO" id="GO:0003677">
    <property type="term" value="F:DNA binding"/>
    <property type="evidence" value="ECO:0007669"/>
    <property type="project" value="UniProtKB-KW"/>
</dbReference>
<dbReference type="SMART" id="SM00411">
    <property type="entry name" value="BHL"/>
    <property type="match status" value="1"/>
</dbReference>
<gene>
    <name evidence="5" type="ORF">AN484_11260</name>
</gene>
<dbReference type="InterPro" id="IPR010992">
    <property type="entry name" value="IHF-like_DNA-bd_dom_sf"/>
</dbReference>
<proteinExistence type="inferred from homology"/>
<dbReference type="PRINTS" id="PR01727">
    <property type="entry name" value="DNABINDINGHU"/>
</dbReference>
<dbReference type="GO" id="GO:0030261">
    <property type="term" value="P:chromosome condensation"/>
    <property type="evidence" value="ECO:0007669"/>
    <property type="project" value="UniProtKB-KW"/>
</dbReference>
<evidence type="ECO:0000256" key="1">
    <source>
        <dbReference type="ARBA" id="ARBA00023067"/>
    </source>
</evidence>
<evidence type="ECO:0000256" key="3">
    <source>
        <dbReference type="RuleBase" id="RU003939"/>
    </source>
</evidence>
<evidence type="ECO:0000313" key="5">
    <source>
        <dbReference type="EMBL" id="OBQ43641.1"/>
    </source>
</evidence>
<name>A0A1B7X2L6_APHFL</name>
<evidence type="ECO:0000256" key="4">
    <source>
        <dbReference type="SAM" id="MobiDB-lite"/>
    </source>
</evidence>
<dbReference type="PATRIC" id="fig|1710896.3.peg.426"/>
<reference evidence="5 6" key="1">
    <citation type="submission" date="2015-09" db="EMBL/GenBank/DDBJ databases">
        <title>Aphanizomenon flos-aquae WA102.</title>
        <authorList>
            <person name="Driscoll C."/>
        </authorList>
    </citation>
    <scope>NUCLEOTIDE SEQUENCE [LARGE SCALE GENOMIC DNA]</scope>
    <source>
        <strain evidence="5">WA102</strain>
    </source>
</reference>
<comment type="caution">
    <text evidence="5">The sequence shown here is derived from an EMBL/GenBank/DDBJ whole genome shotgun (WGS) entry which is preliminary data.</text>
</comment>
<dbReference type="AlphaFoldDB" id="A0A1B7X2L6"/>
<protein>
    <submittedName>
        <fullName evidence="5">DNA-binding protein</fullName>
    </submittedName>
</protein>
<dbReference type="SUPFAM" id="SSF47729">
    <property type="entry name" value="IHF-like DNA-binding proteins"/>
    <property type="match status" value="1"/>
</dbReference>
<dbReference type="GO" id="GO:0005829">
    <property type="term" value="C:cytosol"/>
    <property type="evidence" value="ECO:0007669"/>
    <property type="project" value="TreeGrafter"/>
</dbReference>
<dbReference type="Pfam" id="PF00216">
    <property type="entry name" value="Bac_DNA_binding"/>
    <property type="match status" value="1"/>
</dbReference>
<feature type="compositionally biased region" description="Basic and acidic residues" evidence="4">
    <location>
        <begin position="52"/>
        <end position="70"/>
    </location>
</feature>
<dbReference type="Gene3D" id="4.10.520.10">
    <property type="entry name" value="IHF-like DNA-binding proteins"/>
    <property type="match status" value="1"/>
</dbReference>
<comment type="similarity">
    <text evidence="3">Belongs to the bacterial histone-like protein family.</text>
</comment>
<evidence type="ECO:0000313" key="6">
    <source>
        <dbReference type="Proteomes" id="UP000092093"/>
    </source>
</evidence>
<dbReference type="GO" id="GO:0030527">
    <property type="term" value="F:structural constituent of chromatin"/>
    <property type="evidence" value="ECO:0007669"/>
    <property type="project" value="InterPro"/>
</dbReference>
<dbReference type="PANTHER" id="PTHR33175:SF3">
    <property type="entry name" value="DNA-BINDING PROTEIN HU-BETA"/>
    <property type="match status" value="1"/>
</dbReference>
<dbReference type="PANTHER" id="PTHR33175">
    <property type="entry name" value="DNA-BINDING PROTEIN HU"/>
    <property type="match status" value="1"/>
</dbReference>
<keyword evidence="2 5" id="KW-0238">DNA-binding</keyword>
<dbReference type="InterPro" id="IPR020816">
    <property type="entry name" value="Histone-like_DNA-bd_CS"/>
</dbReference>
<feature type="compositionally biased region" description="Basic and acidic residues" evidence="4">
    <location>
        <begin position="84"/>
        <end position="100"/>
    </location>
</feature>
<dbReference type="InterPro" id="IPR000119">
    <property type="entry name" value="Hist_DNA-bd"/>
</dbReference>
<organism evidence="5 6">
    <name type="scientific">Aphanizomenon flos-aquae WA102</name>
    <dbReference type="NCBI Taxonomy" id="1710896"/>
    <lineage>
        <taxon>Bacteria</taxon>
        <taxon>Bacillati</taxon>
        <taxon>Cyanobacteriota</taxon>
        <taxon>Cyanophyceae</taxon>
        <taxon>Nostocales</taxon>
        <taxon>Aphanizomenonaceae</taxon>
        <taxon>Aphanizomenon</taxon>
    </lineage>
</organism>
<dbReference type="CDD" id="cd13831">
    <property type="entry name" value="HU"/>
    <property type="match status" value="1"/>
</dbReference>